<dbReference type="GO" id="GO:0050660">
    <property type="term" value="F:flavin adenine dinucleotide binding"/>
    <property type="evidence" value="ECO:0007669"/>
    <property type="project" value="InterPro"/>
</dbReference>
<feature type="signal peptide" evidence="3">
    <location>
        <begin position="1"/>
        <end position="19"/>
    </location>
</feature>
<evidence type="ECO:0000313" key="6">
    <source>
        <dbReference type="Proteomes" id="UP000737391"/>
    </source>
</evidence>
<dbReference type="SUPFAM" id="SSF54373">
    <property type="entry name" value="FAD-linked reductases, C-terminal domain"/>
    <property type="match status" value="1"/>
</dbReference>
<dbReference type="Proteomes" id="UP000737391">
    <property type="component" value="Unassembled WGS sequence"/>
</dbReference>
<evidence type="ECO:0000259" key="4">
    <source>
        <dbReference type="Pfam" id="PF05199"/>
    </source>
</evidence>
<keyword evidence="3" id="KW-0732">Signal</keyword>
<accession>A0A9P5BAE6</accession>
<dbReference type="InterPro" id="IPR007867">
    <property type="entry name" value="GMC_OxRtase_C"/>
</dbReference>
<feature type="compositionally biased region" description="Low complexity" evidence="2">
    <location>
        <begin position="161"/>
        <end position="170"/>
    </location>
</feature>
<dbReference type="Gene3D" id="3.50.50.60">
    <property type="entry name" value="FAD/NAD(P)-binding domain"/>
    <property type="match status" value="1"/>
</dbReference>
<protein>
    <submittedName>
        <fullName evidence="5">Choline dehydrogenase</fullName>
    </submittedName>
</protein>
<sequence>MLQSTIFSLALSLLPIVQASNPVFGAYQTDSCDACLDQTYESCPGDYKTRSYATCMCAGDGGANFVSCLSSCDPNKNEPAIASSTYYGYCVLFFKELCDGAQEYLSEDIYNKQCSKEAIKAGGIGAKDGDEDSEESEPSKTKQSSSKETDESGESDEANESGGAQSTSTSGALATMVPAWAIVAGMGLQAIETPTSFTDVMILNRLKLVIGAILPTRSTALATKPDVYDYVIIGSGLGGGSLAANLAGEDHSVFLIEAGGDNHTSILEQLPALARTAAETPGHSWQFFVNHYADFDAARRDPKYTYIQTNGSYYVGLDPPEGARPAGLYYPRGSTFEGSAQVNAMNFAWCPDNEWDYIANLTGDSSWGHEHMRRHLMNIENCTYVPGGTPGHGFDGYLVCNAAVNIGSPNVAKFFSQMFRETGGIHVEDPAEMTELLLRDLNGPGPSRYENGRMYSTPVAIDLSTAARSGAGIYINQVIDAGHPLTASFHSLATRVLTKQGRNKKPRAYGVDYMVGEGLYSADGRYDPEQAGEIREVHAKHEVIVSGAWNIDVVVDLHAVVGAFIALQVLDADHFYQGSNLHDNYEVPVQIRVEENWLVPRESPCTGTFDDEVPCFVLWRDDTSGPYAARDSSYGAVWRSSQTWDNDSDLMFLSSPGLSGFYPGYSTGERAGNDPAEWMHAVVKMQTSNSAGTVRLNSSDPRIRPNINFNYFTESAERDLDAIVEGIELLRRAFDATGVPYTQLSPDPENLRQSIQDLAFSHHASSTCAIGADEDENSCVDSRFRVRGVDNLRVVDAFVFPRSPGGMPNGPTWTISRKAFETLLKDNH</sequence>
<comment type="similarity">
    <text evidence="1">Belongs to the GMC oxidoreductase family.</text>
</comment>
<feature type="compositionally biased region" description="Basic and acidic residues" evidence="2">
    <location>
        <begin position="137"/>
        <end position="150"/>
    </location>
</feature>
<dbReference type="OrthoDB" id="269227at2759"/>
<organism evidence="5 6">
    <name type="scientific">Fusarium agapanthi</name>
    <dbReference type="NCBI Taxonomy" id="1803897"/>
    <lineage>
        <taxon>Eukaryota</taxon>
        <taxon>Fungi</taxon>
        <taxon>Dikarya</taxon>
        <taxon>Ascomycota</taxon>
        <taxon>Pezizomycotina</taxon>
        <taxon>Sordariomycetes</taxon>
        <taxon>Hypocreomycetidae</taxon>
        <taxon>Hypocreales</taxon>
        <taxon>Nectriaceae</taxon>
        <taxon>Fusarium</taxon>
        <taxon>Fusarium fujikuroi species complex</taxon>
    </lineage>
</organism>
<comment type="caution">
    <text evidence="5">The sequence shown here is derived from an EMBL/GenBank/DDBJ whole genome shotgun (WGS) entry which is preliminary data.</text>
</comment>
<dbReference type="InterPro" id="IPR036188">
    <property type="entry name" value="FAD/NAD-bd_sf"/>
</dbReference>
<dbReference type="InterPro" id="IPR012132">
    <property type="entry name" value="GMC_OxRdtase"/>
</dbReference>
<dbReference type="SUPFAM" id="SSF51905">
    <property type="entry name" value="FAD/NAD(P)-binding domain"/>
    <property type="match status" value="1"/>
</dbReference>
<proteinExistence type="inferred from homology"/>
<evidence type="ECO:0000256" key="2">
    <source>
        <dbReference type="SAM" id="MobiDB-lite"/>
    </source>
</evidence>
<feature type="domain" description="Glucose-methanol-choline oxidoreductase C-terminal" evidence="4">
    <location>
        <begin position="689"/>
        <end position="813"/>
    </location>
</feature>
<dbReference type="PANTHER" id="PTHR11552:SF80">
    <property type="entry name" value="GMC OXIDOREDUCTASE"/>
    <property type="match status" value="1"/>
</dbReference>
<gene>
    <name evidence="5" type="ORF">FAGAP_4910</name>
</gene>
<reference evidence="5" key="1">
    <citation type="submission" date="2020-01" db="EMBL/GenBank/DDBJ databases">
        <title>Identification and distribution of gene clusters putatively required for synthesis of sphingolipid metabolism inhibitors in phylogenetically diverse species of the filamentous fungus Fusarium.</title>
        <authorList>
            <person name="Kim H.-S."/>
            <person name="Busman M."/>
            <person name="Brown D.W."/>
            <person name="Divon H."/>
            <person name="Uhlig S."/>
            <person name="Proctor R.H."/>
        </authorList>
    </citation>
    <scope>NUCLEOTIDE SEQUENCE</scope>
    <source>
        <strain evidence="5">NRRL 31653</strain>
    </source>
</reference>
<dbReference type="PANTHER" id="PTHR11552">
    <property type="entry name" value="GLUCOSE-METHANOL-CHOLINE GMC OXIDOREDUCTASE"/>
    <property type="match status" value="1"/>
</dbReference>
<keyword evidence="6" id="KW-1185">Reference proteome</keyword>
<name>A0A9P5BAE6_9HYPO</name>
<dbReference type="Gene3D" id="3.30.560.10">
    <property type="entry name" value="Glucose Oxidase, domain 3"/>
    <property type="match status" value="1"/>
</dbReference>
<dbReference type="GO" id="GO:0016614">
    <property type="term" value="F:oxidoreductase activity, acting on CH-OH group of donors"/>
    <property type="evidence" value="ECO:0007669"/>
    <property type="project" value="InterPro"/>
</dbReference>
<dbReference type="AlphaFoldDB" id="A0A9P5BAE6"/>
<feature type="chain" id="PRO_5040444262" evidence="3">
    <location>
        <begin position="20"/>
        <end position="828"/>
    </location>
</feature>
<feature type="region of interest" description="Disordered" evidence="2">
    <location>
        <begin position="124"/>
        <end position="170"/>
    </location>
</feature>
<dbReference type="EMBL" id="LUFC02000302">
    <property type="protein sequence ID" value="KAF4498897.1"/>
    <property type="molecule type" value="Genomic_DNA"/>
</dbReference>
<dbReference type="Pfam" id="PF05199">
    <property type="entry name" value="GMC_oxred_C"/>
    <property type="match status" value="1"/>
</dbReference>
<evidence type="ECO:0000256" key="3">
    <source>
        <dbReference type="SAM" id="SignalP"/>
    </source>
</evidence>
<evidence type="ECO:0000256" key="1">
    <source>
        <dbReference type="ARBA" id="ARBA00010790"/>
    </source>
</evidence>
<evidence type="ECO:0000313" key="5">
    <source>
        <dbReference type="EMBL" id="KAF4498897.1"/>
    </source>
</evidence>